<evidence type="ECO:0000256" key="1">
    <source>
        <dbReference type="ARBA" id="ARBA00013260"/>
    </source>
</evidence>
<evidence type="ECO:0000313" key="7">
    <source>
        <dbReference type="Proteomes" id="UP000031575"/>
    </source>
</evidence>
<dbReference type="GO" id="GO:0004045">
    <property type="term" value="F:peptidyl-tRNA hydrolase activity"/>
    <property type="evidence" value="ECO:0007669"/>
    <property type="project" value="UniProtKB-EC"/>
</dbReference>
<evidence type="ECO:0000313" key="6">
    <source>
        <dbReference type="EMBL" id="KIH92023.1"/>
    </source>
</evidence>
<proteinExistence type="inferred from homology"/>
<dbReference type="InterPro" id="IPR036416">
    <property type="entry name" value="Pept_tRNA_hydro_sf"/>
</dbReference>
<dbReference type="HOGENOM" id="CLU_062456_2_0_1"/>
<protein>
    <recommendedName>
        <fullName evidence="1">peptidyl-tRNA hydrolase</fullName>
        <ecNumber evidence="1">3.1.1.29</ecNumber>
    </recommendedName>
</protein>
<dbReference type="RefSeq" id="XP_040620033.1">
    <property type="nucleotide sequence ID" value="XM_040761345.1"/>
</dbReference>
<name>A0A0C2FLR8_9PEZI</name>
<dbReference type="EMBL" id="AWTV01000006">
    <property type="protein sequence ID" value="KIH92023.1"/>
    <property type="molecule type" value="Genomic_DNA"/>
</dbReference>
<evidence type="ECO:0000256" key="2">
    <source>
        <dbReference type="ARBA" id="ARBA00022555"/>
    </source>
</evidence>
<dbReference type="GO" id="GO:0000049">
    <property type="term" value="F:tRNA binding"/>
    <property type="evidence" value="ECO:0007669"/>
    <property type="project" value="UniProtKB-KW"/>
</dbReference>
<reference evidence="6 7" key="1">
    <citation type="journal article" date="2014" name="BMC Genomics">
        <title>Comparative genomics of the major fungal agents of human and animal Sporotrichosis: Sporothrix schenckii and Sporothrix brasiliensis.</title>
        <authorList>
            <person name="Teixeira M.M."/>
            <person name="de Almeida L.G."/>
            <person name="Kubitschek-Barreira P."/>
            <person name="Alves F.L."/>
            <person name="Kioshima E.S."/>
            <person name="Abadio A.K."/>
            <person name="Fernandes L."/>
            <person name="Derengowski L.S."/>
            <person name="Ferreira K.S."/>
            <person name="Souza R.C."/>
            <person name="Ruiz J.C."/>
            <person name="de Andrade N.C."/>
            <person name="Paes H.C."/>
            <person name="Nicola A.M."/>
            <person name="Albuquerque P."/>
            <person name="Gerber A.L."/>
            <person name="Martins V.P."/>
            <person name="Peconick L.D."/>
            <person name="Neto A.V."/>
            <person name="Chaucanez C.B."/>
            <person name="Silva P.A."/>
            <person name="Cunha O.L."/>
            <person name="de Oliveira F.F."/>
            <person name="dos Santos T.C."/>
            <person name="Barros A.L."/>
            <person name="Soares M.A."/>
            <person name="de Oliveira L.M."/>
            <person name="Marini M.M."/>
            <person name="Villalobos-Duno H."/>
            <person name="Cunha M.M."/>
            <person name="de Hoog S."/>
            <person name="da Silveira J.F."/>
            <person name="Henrissat B."/>
            <person name="Nino-Vega G.A."/>
            <person name="Cisalpino P.S."/>
            <person name="Mora-Montes H.M."/>
            <person name="Almeida S.R."/>
            <person name="Stajich J.E."/>
            <person name="Lopes-Bezerra L.M."/>
            <person name="Vasconcelos A.T."/>
            <person name="Felipe M.S."/>
        </authorList>
    </citation>
    <scope>NUCLEOTIDE SEQUENCE [LARGE SCALE GENOMIC DNA]</scope>
    <source>
        <strain evidence="6 7">5110</strain>
    </source>
</reference>
<keyword evidence="4" id="KW-0694">RNA-binding</keyword>
<dbReference type="Proteomes" id="UP000031575">
    <property type="component" value="Unassembled WGS sequence"/>
</dbReference>
<dbReference type="EC" id="3.1.1.29" evidence="1"/>
<dbReference type="Pfam" id="PF01195">
    <property type="entry name" value="Pept_tRNA_hydro"/>
    <property type="match status" value="1"/>
</dbReference>
<evidence type="ECO:0000256" key="4">
    <source>
        <dbReference type="ARBA" id="ARBA00022884"/>
    </source>
</evidence>
<dbReference type="Gene3D" id="3.40.50.1470">
    <property type="entry name" value="Peptidyl-tRNA hydrolase"/>
    <property type="match status" value="1"/>
</dbReference>
<accession>A0A0C2FLR8</accession>
<evidence type="ECO:0000256" key="3">
    <source>
        <dbReference type="ARBA" id="ARBA00022801"/>
    </source>
</evidence>
<organism evidence="6 7">
    <name type="scientific">Sporothrix brasiliensis 5110</name>
    <dbReference type="NCBI Taxonomy" id="1398154"/>
    <lineage>
        <taxon>Eukaryota</taxon>
        <taxon>Fungi</taxon>
        <taxon>Dikarya</taxon>
        <taxon>Ascomycota</taxon>
        <taxon>Pezizomycotina</taxon>
        <taxon>Sordariomycetes</taxon>
        <taxon>Sordariomycetidae</taxon>
        <taxon>Ophiostomatales</taxon>
        <taxon>Ophiostomataceae</taxon>
        <taxon>Sporothrix</taxon>
    </lineage>
</organism>
<dbReference type="InterPro" id="IPR018171">
    <property type="entry name" value="Pept_tRNA_hydro_CS"/>
</dbReference>
<evidence type="ECO:0000256" key="5">
    <source>
        <dbReference type="ARBA" id="ARBA00038063"/>
    </source>
</evidence>
<dbReference type="OrthoDB" id="1711136at2759"/>
<gene>
    <name evidence="6" type="ORF">SPBR_03042</name>
</gene>
<keyword evidence="2" id="KW-0820">tRNA-binding</keyword>
<comment type="caution">
    <text evidence="6">The sequence shown here is derived from an EMBL/GenBank/DDBJ whole genome shotgun (WGS) entry which is preliminary data.</text>
</comment>
<dbReference type="PROSITE" id="PS01196">
    <property type="entry name" value="PEPT_TRNA_HYDROL_2"/>
    <property type="match status" value="1"/>
</dbReference>
<dbReference type="AlphaFoldDB" id="A0A0C2FLR8"/>
<dbReference type="InterPro" id="IPR001328">
    <property type="entry name" value="Pept_tRNA_hydro"/>
</dbReference>
<dbReference type="SUPFAM" id="SSF53178">
    <property type="entry name" value="Peptidyl-tRNA hydrolase-like"/>
    <property type="match status" value="1"/>
</dbReference>
<comment type="similarity">
    <text evidence="5">Belongs to the PTH family.</text>
</comment>
<keyword evidence="7" id="KW-1185">Reference proteome</keyword>
<dbReference type="PANTHER" id="PTHR17224:SF1">
    <property type="entry name" value="PEPTIDYL-TRNA HYDROLASE"/>
    <property type="match status" value="1"/>
</dbReference>
<keyword evidence="3 6" id="KW-0378">Hydrolase</keyword>
<dbReference type="PANTHER" id="PTHR17224">
    <property type="entry name" value="PEPTIDYL-TRNA HYDROLASE"/>
    <property type="match status" value="1"/>
</dbReference>
<dbReference type="VEuPathDB" id="FungiDB:SPBR_03042"/>
<dbReference type="GeneID" id="63676266"/>
<sequence>MKLGNSIVAELSSDAKIGKAAREKLASIGNPGAYLNTLHSAGHVALEALRRELMLPPFAPNRLYTGKYAPVTTSGAGKGTQYTLMQSPTLMNVSGPWVAKVWKGALKAQDDTESTRPADKLGLVLIHDDLEMELGDLSVRPWTRSPRGHNGLKSIATRLRPSEVNGAQWARLSVGIGRPEERDRVAVVDYVLRQMTIAERSVLESLGPGLVKTLRTIETQWAAKEL</sequence>